<evidence type="ECO:0000313" key="1">
    <source>
        <dbReference type="EMBL" id="SAI66203.1"/>
    </source>
</evidence>
<protein>
    <submittedName>
        <fullName evidence="1">Phage protein</fullName>
    </submittedName>
</protein>
<accession>A0A157PVK6</accession>
<keyword evidence="2" id="KW-1185">Reference proteome</keyword>
<name>A0A157PVK6_9BORD</name>
<dbReference type="GeneID" id="56588434"/>
<proteinExistence type="predicted"/>
<dbReference type="KEGG" id="btrm:SAMEA390648700146"/>
<dbReference type="RefSeq" id="WP_231940115.1">
    <property type="nucleotide sequence ID" value="NZ_CP016340.1"/>
</dbReference>
<dbReference type="InterPro" id="IPR036397">
    <property type="entry name" value="RNaseH_sf"/>
</dbReference>
<organism evidence="1 2">
    <name type="scientific">Bordetella trematum</name>
    <dbReference type="NCBI Taxonomy" id="123899"/>
    <lineage>
        <taxon>Bacteria</taxon>
        <taxon>Pseudomonadati</taxon>
        <taxon>Pseudomonadota</taxon>
        <taxon>Betaproteobacteria</taxon>
        <taxon>Burkholderiales</taxon>
        <taxon>Alcaligenaceae</taxon>
        <taxon>Bordetella</taxon>
    </lineage>
</organism>
<sequence>MTAHDLEAKQADVALDPVAGTLRRLREHALPVKVVPDAQSLTPAEQEFVEKARAAQPHQLVGLPAGMTMERAGLLAAVARAHVSPDADPWARAGAEIPRATPEARVNAGFDPGAGAGPAPALNVNILALDLGTKTGYALRRRDGTLRYGTEEFTPRASWTPGQKWQRYRAWLSKIIAEEAVNLIVFEDVKAHGKGAVLAAHAYGGFRAMLEMVADGHRVRLLPVGVGTIKKHWTGKGNANKDAMLAQAKARGFRPETDNDADALAILHWAVEQEAG</sequence>
<dbReference type="AlphaFoldDB" id="A0A157PVK6"/>
<dbReference type="PATRIC" id="fig|123899.6.peg.135"/>
<dbReference type="SUPFAM" id="SSF53098">
    <property type="entry name" value="Ribonuclease H-like"/>
    <property type="match status" value="1"/>
</dbReference>
<dbReference type="GO" id="GO:0003676">
    <property type="term" value="F:nucleic acid binding"/>
    <property type="evidence" value="ECO:0007669"/>
    <property type="project" value="InterPro"/>
</dbReference>
<dbReference type="STRING" id="123899.SAMEA3906487_00146"/>
<dbReference type="Gene3D" id="3.30.420.10">
    <property type="entry name" value="Ribonuclease H-like superfamily/Ribonuclease H"/>
    <property type="match status" value="1"/>
</dbReference>
<evidence type="ECO:0000313" key="2">
    <source>
        <dbReference type="Proteomes" id="UP000076825"/>
    </source>
</evidence>
<dbReference type="EMBL" id="LT546645">
    <property type="protein sequence ID" value="SAI66203.1"/>
    <property type="molecule type" value="Genomic_DNA"/>
</dbReference>
<dbReference type="InterPro" id="IPR012337">
    <property type="entry name" value="RNaseH-like_sf"/>
</dbReference>
<reference evidence="1 2" key="1">
    <citation type="submission" date="2016-04" db="EMBL/GenBank/DDBJ databases">
        <authorList>
            <consortium name="Pathogen Informatics"/>
        </authorList>
    </citation>
    <scope>NUCLEOTIDE SEQUENCE [LARGE SCALE GENOMIC DNA]</scope>
    <source>
        <strain evidence="1 2">H044680328</strain>
    </source>
</reference>
<dbReference type="Proteomes" id="UP000076825">
    <property type="component" value="Chromosome 1"/>
</dbReference>
<gene>
    <name evidence="1" type="ORF">SAMEA3906487_00146</name>
</gene>